<evidence type="ECO:0000313" key="4">
    <source>
        <dbReference type="Proteomes" id="UP000011087"/>
    </source>
</evidence>
<dbReference type="PaxDb" id="55529-EKX53405"/>
<accession>L1JYX1</accession>
<dbReference type="HOGENOM" id="CLU_1615191_0_0_1"/>
<reference evidence="2 4" key="1">
    <citation type="journal article" date="2012" name="Nature">
        <title>Algal genomes reveal evolutionary mosaicism and the fate of nucleomorphs.</title>
        <authorList>
            <consortium name="DOE Joint Genome Institute"/>
            <person name="Curtis B.A."/>
            <person name="Tanifuji G."/>
            <person name="Burki F."/>
            <person name="Gruber A."/>
            <person name="Irimia M."/>
            <person name="Maruyama S."/>
            <person name="Arias M.C."/>
            <person name="Ball S.G."/>
            <person name="Gile G.H."/>
            <person name="Hirakawa Y."/>
            <person name="Hopkins J.F."/>
            <person name="Kuo A."/>
            <person name="Rensing S.A."/>
            <person name="Schmutz J."/>
            <person name="Symeonidi A."/>
            <person name="Elias M."/>
            <person name="Eveleigh R.J."/>
            <person name="Herman E.K."/>
            <person name="Klute M.J."/>
            <person name="Nakayama T."/>
            <person name="Obornik M."/>
            <person name="Reyes-Prieto A."/>
            <person name="Armbrust E.V."/>
            <person name="Aves S.J."/>
            <person name="Beiko R.G."/>
            <person name="Coutinho P."/>
            <person name="Dacks J.B."/>
            <person name="Durnford D.G."/>
            <person name="Fast N.M."/>
            <person name="Green B.R."/>
            <person name="Grisdale C.J."/>
            <person name="Hempel F."/>
            <person name="Henrissat B."/>
            <person name="Hoppner M.P."/>
            <person name="Ishida K."/>
            <person name="Kim E."/>
            <person name="Koreny L."/>
            <person name="Kroth P.G."/>
            <person name="Liu Y."/>
            <person name="Malik S.B."/>
            <person name="Maier U.G."/>
            <person name="McRose D."/>
            <person name="Mock T."/>
            <person name="Neilson J.A."/>
            <person name="Onodera N.T."/>
            <person name="Poole A.M."/>
            <person name="Pritham E.J."/>
            <person name="Richards T.A."/>
            <person name="Rocap G."/>
            <person name="Roy S.W."/>
            <person name="Sarai C."/>
            <person name="Schaack S."/>
            <person name="Shirato S."/>
            <person name="Slamovits C.H."/>
            <person name="Spencer D.F."/>
            <person name="Suzuki S."/>
            <person name="Worden A.Z."/>
            <person name="Zauner S."/>
            <person name="Barry K."/>
            <person name="Bell C."/>
            <person name="Bharti A.K."/>
            <person name="Crow J.A."/>
            <person name="Grimwood J."/>
            <person name="Kramer R."/>
            <person name="Lindquist E."/>
            <person name="Lucas S."/>
            <person name="Salamov A."/>
            <person name="McFadden G.I."/>
            <person name="Lane C.E."/>
            <person name="Keeling P.J."/>
            <person name="Gray M.W."/>
            <person name="Grigoriev I.V."/>
            <person name="Archibald J.M."/>
        </authorList>
    </citation>
    <scope>NUCLEOTIDE SEQUENCE</scope>
    <source>
        <strain evidence="2 4">CCMP2712</strain>
    </source>
</reference>
<name>L1JYX1_GUITC</name>
<reference evidence="4" key="2">
    <citation type="submission" date="2012-11" db="EMBL/GenBank/DDBJ databases">
        <authorList>
            <person name="Kuo A."/>
            <person name="Curtis B.A."/>
            <person name="Tanifuji G."/>
            <person name="Burki F."/>
            <person name="Gruber A."/>
            <person name="Irimia M."/>
            <person name="Maruyama S."/>
            <person name="Arias M.C."/>
            <person name="Ball S.G."/>
            <person name="Gile G.H."/>
            <person name="Hirakawa Y."/>
            <person name="Hopkins J.F."/>
            <person name="Rensing S.A."/>
            <person name="Schmutz J."/>
            <person name="Symeonidi A."/>
            <person name="Elias M."/>
            <person name="Eveleigh R.J."/>
            <person name="Herman E.K."/>
            <person name="Klute M.J."/>
            <person name="Nakayama T."/>
            <person name="Obornik M."/>
            <person name="Reyes-Prieto A."/>
            <person name="Armbrust E.V."/>
            <person name="Aves S.J."/>
            <person name="Beiko R.G."/>
            <person name="Coutinho P."/>
            <person name="Dacks J.B."/>
            <person name="Durnford D.G."/>
            <person name="Fast N.M."/>
            <person name="Green B.R."/>
            <person name="Grisdale C."/>
            <person name="Hempe F."/>
            <person name="Henrissat B."/>
            <person name="Hoppner M.P."/>
            <person name="Ishida K.-I."/>
            <person name="Kim E."/>
            <person name="Koreny L."/>
            <person name="Kroth P.G."/>
            <person name="Liu Y."/>
            <person name="Malik S.-B."/>
            <person name="Maier U.G."/>
            <person name="McRose D."/>
            <person name="Mock T."/>
            <person name="Neilson J.A."/>
            <person name="Onodera N.T."/>
            <person name="Poole A.M."/>
            <person name="Pritham E.J."/>
            <person name="Richards T.A."/>
            <person name="Rocap G."/>
            <person name="Roy S.W."/>
            <person name="Sarai C."/>
            <person name="Schaack S."/>
            <person name="Shirato S."/>
            <person name="Slamovits C.H."/>
            <person name="Spencer D.F."/>
            <person name="Suzuki S."/>
            <person name="Worden A.Z."/>
            <person name="Zauner S."/>
            <person name="Barry K."/>
            <person name="Bell C."/>
            <person name="Bharti A.K."/>
            <person name="Crow J.A."/>
            <person name="Grimwood J."/>
            <person name="Kramer R."/>
            <person name="Lindquist E."/>
            <person name="Lucas S."/>
            <person name="Salamov A."/>
            <person name="McFadden G.I."/>
            <person name="Lane C.E."/>
            <person name="Keeling P.J."/>
            <person name="Gray M.W."/>
            <person name="Grigoriev I.V."/>
            <person name="Archibald J.M."/>
        </authorList>
    </citation>
    <scope>NUCLEOTIDE SEQUENCE</scope>
    <source>
        <strain evidence="4">CCMP2712</strain>
    </source>
</reference>
<feature type="signal peptide" evidence="1">
    <location>
        <begin position="1"/>
        <end position="19"/>
    </location>
</feature>
<dbReference type="KEGG" id="gtt:GUITHDRAFT_150402"/>
<feature type="non-terminal residue" evidence="2">
    <location>
        <position position="165"/>
    </location>
</feature>
<protein>
    <submittedName>
        <fullName evidence="2 3">Uncharacterized protein</fullName>
    </submittedName>
</protein>
<dbReference type="EMBL" id="JH992970">
    <property type="protein sequence ID" value="EKX53405.1"/>
    <property type="molecule type" value="Genomic_DNA"/>
</dbReference>
<evidence type="ECO:0000313" key="3">
    <source>
        <dbReference type="EnsemblProtists" id="EKX53405"/>
    </source>
</evidence>
<sequence length="165" mass="18809">MSGGFLNLGLVIMGMEAAGAPFSFKCLVLDSTPIMPQPKAFVRFARAYMQDHGLELVNKVLPEPVHTAFQTTRWSLGGAYVRAKHKWRTDKKLRTIGKLPEDTVEDFEEWTRWASHTAMLNRYDNMTSVHIATVFNTPSTGLKECIFMYNPHDPYLNPEDVERCI</sequence>
<evidence type="ECO:0000313" key="2">
    <source>
        <dbReference type="EMBL" id="EKX53405.1"/>
    </source>
</evidence>
<keyword evidence="4" id="KW-1185">Reference proteome</keyword>
<proteinExistence type="predicted"/>
<gene>
    <name evidence="2" type="ORF">GUITHDRAFT_150402</name>
</gene>
<keyword evidence="1" id="KW-0732">Signal</keyword>
<organism evidence="2">
    <name type="scientific">Guillardia theta (strain CCMP2712)</name>
    <name type="common">Cryptophyte</name>
    <dbReference type="NCBI Taxonomy" id="905079"/>
    <lineage>
        <taxon>Eukaryota</taxon>
        <taxon>Cryptophyceae</taxon>
        <taxon>Pyrenomonadales</taxon>
        <taxon>Geminigeraceae</taxon>
        <taxon>Guillardia</taxon>
    </lineage>
</organism>
<feature type="chain" id="PRO_5008771948" evidence="1">
    <location>
        <begin position="20"/>
        <end position="165"/>
    </location>
</feature>
<dbReference type="OrthoDB" id="10530758at2759"/>
<dbReference type="Proteomes" id="UP000011087">
    <property type="component" value="Unassembled WGS sequence"/>
</dbReference>
<reference evidence="3" key="3">
    <citation type="submission" date="2016-03" db="UniProtKB">
        <authorList>
            <consortium name="EnsemblProtists"/>
        </authorList>
    </citation>
    <scope>IDENTIFICATION</scope>
</reference>
<dbReference type="RefSeq" id="XP_005840385.1">
    <property type="nucleotide sequence ID" value="XM_005840328.1"/>
</dbReference>
<dbReference type="eggNOG" id="ENOG502T2JV">
    <property type="taxonomic scope" value="Eukaryota"/>
</dbReference>
<dbReference type="AlphaFoldDB" id="L1JYX1"/>
<dbReference type="EnsemblProtists" id="EKX53405">
    <property type="protein sequence ID" value="EKX53405"/>
    <property type="gene ID" value="GUITHDRAFT_150402"/>
</dbReference>
<evidence type="ECO:0000256" key="1">
    <source>
        <dbReference type="SAM" id="SignalP"/>
    </source>
</evidence>
<dbReference type="GeneID" id="17309958"/>